<dbReference type="AlphaFoldDB" id="A0A1X7SS40"/>
<evidence type="ECO:0000313" key="1">
    <source>
        <dbReference type="EnsemblMetazoa" id="Aqu2.1.04886_001"/>
    </source>
</evidence>
<dbReference type="InParanoid" id="A0A1X7SS40"/>
<reference evidence="1" key="1">
    <citation type="submission" date="2017-05" db="UniProtKB">
        <authorList>
            <consortium name="EnsemblMetazoa"/>
        </authorList>
    </citation>
    <scope>IDENTIFICATION</scope>
</reference>
<name>A0A1X7SS40_AMPQE</name>
<organism evidence="1">
    <name type="scientific">Amphimedon queenslandica</name>
    <name type="common">Sponge</name>
    <dbReference type="NCBI Taxonomy" id="400682"/>
    <lineage>
        <taxon>Eukaryota</taxon>
        <taxon>Metazoa</taxon>
        <taxon>Porifera</taxon>
        <taxon>Demospongiae</taxon>
        <taxon>Heteroscleromorpha</taxon>
        <taxon>Haplosclerida</taxon>
        <taxon>Niphatidae</taxon>
        <taxon>Amphimedon</taxon>
    </lineage>
</organism>
<dbReference type="EnsemblMetazoa" id="Aqu2.1.04886_001">
    <property type="protein sequence ID" value="Aqu2.1.04886_001"/>
    <property type="gene ID" value="Aqu2.1.04886"/>
</dbReference>
<sequence length="159" mass="17423">MPTSNVHVTTDSDGSGELDNEAIIEGDEHVLKINGGAAVASVLSVENPKKENNIVSIASSGEGQKPLSTMCDDNFELISNLDKFPFGSSGFNTEGITSLMYRKCFNQHLLNVDERFSSDLDYLFCSQYIVESKQILDDANNITMYGVKGLMTWNYSCSS</sequence>
<accession>A0A1X7SS40</accession>
<proteinExistence type="predicted"/>
<protein>
    <submittedName>
        <fullName evidence="1">Uncharacterized protein</fullName>
    </submittedName>
</protein>